<dbReference type="AlphaFoldDB" id="A0A515CTJ8"/>
<proteinExistence type="predicted"/>
<feature type="domain" description="Phage tail protein C-terminal" evidence="1">
    <location>
        <begin position="293"/>
        <end position="420"/>
    </location>
</feature>
<dbReference type="Proteomes" id="UP000317572">
    <property type="component" value="Chromosome"/>
</dbReference>
<accession>A0A515CTJ8</accession>
<dbReference type="Pfam" id="PF25670">
    <property type="entry name" value="Phage_tail_C_2"/>
    <property type="match status" value="1"/>
</dbReference>
<name>A0A515CTJ8_SERLI</name>
<evidence type="ECO:0000313" key="2">
    <source>
        <dbReference type="EMBL" id="QDL31498.1"/>
    </source>
</evidence>
<reference evidence="2 3" key="1">
    <citation type="submission" date="2018-11" db="EMBL/GenBank/DDBJ databases">
        <title>The first complete genome of Serratia liquefaciens isolated from metalophyte plant revel distinctness adaptive mechanisms in an extreme habitat.</title>
        <authorList>
            <person name="Caneschi W.L."/>
            <person name="Sanchez A.B."/>
            <person name="Felestrino E.B."/>
            <person name="Assis R.A.B."/>
            <person name="Lemes C.G.C."/>
            <person name="Cordeiro I.F."/>
            <person name="Fonseca N.P."/>
            <person name="Villa M."/>
            <person name="Vieira I.T."/>
            <person name="Moraes L.A."/>
            <person name="Kamino L.H.Y."/>
            <person name="do Carmo F."/>
            <person name="Garcia C.M."/>
            <person name="Almeida N.F."/>
            <person name="Silva R.S."/>
            <person name="Ferro J.A."/>
            <person name="Ferro M.I.T."/>
            <person name="Varani A.M."/>
            <person name="Ferreira R.M."/>
            <person name="dos Santos V.L."/>
            <person name="Silva U.C."/>
            <person name="Setubal J.C."/>
            <person name="Moreira L.M."/>
        </authorList>
    </citation>
    <scope>NUCLEOTIDE SEQUENCE [LARGE SCALE GENOMIC DNA]</scope>
    <source>
        <strain evidence="2 3">FG3</strain>
    </source>
</reference>
<protein>
    <submittedName>
        <fullName evidence="2">Phage tail protein</fullName>
    </submittedName>
</protein>
<sequence length="439" mass="47068">MPAGTITLKNNSAAVTGTGTALSTELKANDFIVVTVGQTVYTLGVKSVESNTALTLVRNFDGPSAGGLAWTPIPYGAMVSITAQTHAYTAEALRGMLLDRRNWQQVFSGTGNITVTLPDGSTYTGPAWNSFTTSLNNKASKGANSDITSLSGLTTALSIQQGGTGATNAKDARWTLGLGSAATTNIGANKDEVMIGGGWGLGGSWQGYKEFSFNNINDIPNAIGERGLIVIRNNSAINTGGWETPAWGPSLWCRTQDVYAVFNFATTENHLSVSCGQTSLGWLRHKVIWHSLNTVVDGNGFIKKASPVTNIFGDGTCENNMEAEGVTCKRLDVGLYHVDGCLGFYIDNGWKFEVPKDENGNALLWVDYKVSKDGSVVFKTYHRTNECPIPELQNNVEGYKNGDPIDIPEGKFLMVRLNVPNSQCAEYVPDNTIPPISEN</sequence>
<dbReference type="EMBL" id="CP033893">
    <property type="protein sequence ID" value="QDL31498.1"/>
    <property type="molecule type" value="Genomic_DNA"/>
</dbReference>
<evidence type="ECO:0000259" key="1">
    <source>
        <dbReference type="Pfam" id="PF25670"/>
    </source>
</evidence>
<dbReference type="InterPro" id="IPR058008">
    <property type="entry name" value="Gp26_C"/>
</dbReference>
<dbReference type="RefSeq" id="WP_142815012.1">
    <property type="nucleotide sequence ID" value="NZ_CP033893.1"/>
</dbReference>
<evidence type="ECO:0000313" key="3">
    <source>
        <dbReference type="Proteomes" id="UP000317572"/>
    </source>
</evidence>
<organism evidence="2 3">
    <name type="scientific">Serratia liquefaciens</name>
    <dbReference type="NCBI Taxonomy" id="614"/>
    <lineage>
        <taxon>Bacteria</taxon>
        <taxon>Pseudomonadati</taxon>
        <taxon>Pseudomonadota</taxon>
        <taxon>Gammaproteobacteria</taxon>
        <taxon>Enterobacterales</taxon>
        <taxon>Yersiniaceae</taxon>
        <taxon>Serratia</taxon>
    </lineage>
</organism>
<gene>
    <name evidence="2" type="ORF">EGO53_06755</name>
</gene>